<gene>
    <name evidence="3" type="ORF">H5410_016468</name>
</gene>
<evidence type="ECO:0000256" key="1">
    <source>
        <dbReference type="ARBA" id="ARBA00006484"/>
    </source>
</evidence>
<accession>A0A9J5ZXG4</accession>
<keyword evidence="4" id="KW-1185">Reference proteome</keyword>
<reference evidence="3 4" key="1">
    <citation type="submission" date="2020-09" db="EMBL/GenBank/DDBJ databases">
        <title>De no assembly of potato wild relative species, Solanum commersonii.</title>
        <authorList>
            <person name="Cho K."/>
        </authorList>
    </citation>
    <scope>NUCLEOTIDE SEQUENCE [LARGE SCALE GENOMIC DNA]</scope>
    <source>
        <strain evidence="3">LZ3.2</strain>
        <tissue evidence="3">Leaf</tissue>
    </source>
</reference>
<dbReference type="InterPro" id="IPR002347">
    <property type="entry name" value="SDR_fam"/>
</dbReference>
<evidence type="ECO:0000256" key="2">
    <source>
        <dbReference type="ARBA" id="ARBA00023027"/>
    </source>
</evidence>
<dbReference type="Gene3D" id="3.40.50.720">
    <property type="entry name" value="NAD(P)-binding Rossmann-like Domain"/>
    <property type="match status" value="1"/>
</dbReference>
<dbReference type="Pfam" id="PF13561">
    <property type="entry name" value="adh_short_C2"/>
    <property type="match status" value="1"/>
</dbReference>
<sequence length="138" mass="15520">MLEHVVLGLVRSASKQFGEYGIRVNNISTSMTPLMISAEVEVSMKVLKKYGLQTSLKVITLMVKHLAEAALFLASDDSSFVSGHDLGVDVCWALTSGYVKFSKLQCFDYIMIWQIASYNWRSTGYVWYNLLGLRILDP</sequence>
<dbReference type="PANTHER" id="PTHR42820:SF21">
    <property type="entry name" value="SHORT-CHAIN DEHYDROGENASE REDUCTASE 3B-LIKE"/>
    <property type="match status" value="1"/>
</dbReference>
<protein>
    <submittedName>
        <fullName evidence="3">Uncharacterized protein</fullName>
    </submittedName>
</protein>
<dbReference type="OrthoDB" id="294295at2759"/>
<name>A0A9J5ZXG4_SOLCO</name>
<dbReference type="EMBL" id="JACXVP010000003">
    <property type="protein sequence ID" value="KAG5616644.1"/>
    <property type="molecule type" value="Genomic_DNA"/>
</dbReference>
<evidence type="ECO:0000313" key="3">
    <source>
        <dbReference type="EMBL" id="KAG5616644.1"/>
    </source>
</evidence>
<dbReference type="PANTHER" id="PTHR42820">
    <property type="entry name" value="SHORT-CHAIN DEHYDROGENASE REDUCTASE"/>
    <property type="match status" value="1"/>
</dbReference>
<proteinExistence type="inferred from homology"/>
<dbReference type="SUPFAM" id="SSF51735">
    <property type="entry name" value="NAD(P)-binding Rossmann-fold domains"/>
    <property type="match status" value="1"/>
</dbReference>
<keyword evidence="2" id="KW-0520">NAD</keyword>
<dbReference type="AlphaFoldDB" id="A0A9J5ZXG4"/>
<organism evidence="3 4">
    <name type="scientific">Solanum commersonii</name>
    <name type="common">Commerson's wild potato</name>
    <name type="synonym">Commerson's nightshade</name>
    <dbReference type="NCBI Taxonomy" id="4109"/>
    <lineage>
        <taxon>Eukaryota</taxon>
        <taxon>Viridiplantae</taxon>
        <taxon>Streptophyta</taxon>
        <taxon>Embryophyta</taxon>
        <taxon>Tracheophyta</taxon>
        <taxon>Spermatophyta</taxon>
        <taxon>Magnoliopsida</taxon>
        <taxon>eudicotyledons</taxon>
        <taxon>Gunneridae</taxon>
        <taxon>Pentapetalae</taxon>
        <taxon>asterids</taxon>
        <taxon>lamiids</taxon>
        <taxon>Solanales</taxon>
        <taxon>Solanaceae</taxon>
        <taxon>Solanoideae</taxon>
        <taxon>Solaneae</taxon>
        <taxon>Solanum</taxon>
    </lineage>
</organism>
<dbReference type="Proteomes" id="UP000824120">
    <property type="component" value="Chromosome 3"/>
</dbReference>
<comment type="similarity">
    <text evidence="1">Belongs to the short-chain dehydrogenases/reductases (SDR) family.</text>
</comment>
<comment type="caution">
    <text evidence="3">The sequence shown here is derived from an EMBL/GenBank/DDBJ whole genome shotgun (WGS) entry which is preliminary data.</text>
</comment>
<dbReference type="InterPro" id="IPR036291">
    <property type="entry name" value="NAD(P)-bd_dom_sf"/>
</dbReference>
<evidence type="ECO:0000313" key="4">
    <source>
        <dbReference type="Proteomes" id="UP000824120"/>
    </source>
</evidence>